<name>A0ABQ9L7F0_HEVBR</name>
<reference evidence="4" key="1">
    <citation type="journal article" date="2023" name="Plant Biotechnol. J.">
        <title>Chromosome-level wild Hevea brasiliensis genome provides new tools for genomic-assisted breeding and valuable loci to elevate rubber yield.</title>
        <authorList>
            <person name="Cheng H."/>
            <person name="Song X."/>
            <person name="Hu Y."/>
            <person name="Wu T."/>
            <person name="Yang Q."/>
            <person name="An Z."/>
            <person name="Feng S."/>
            <person name="Deng Z."/>
            <person name="Wu W."/>
            <person name="Zeng X."/>
            <person name="Tu M."/>
            <person name="Wang X."/>
            <person name="Huang H."/>
        </authorList>
    </citation>
    <scope>NUCLEOTIDE SEQUENCE</scope>
    <source>
        <strain evidence="4">MT/VB/25A 57/8</strain>
    </source>
</reference>
<evidence type="ECO:0000256" key="1">
    <source>
        <dbReference type="ARBA" id="ARBA00007843"/>
    </source>
</evidence>
<proteinExistence type="inferred from homology"/>
<organism evidence="4 5">
    <name type="scientific">Hevea brasiliensis</name>
    <name type="common">Para rubber tree</name>
    <name type="synonym">Siphonia brasiliensis</name>
    <dbReference type="NCBI Taxonomy" id="3981"/>
    <lineage>
        <taxon>Eukaryota</taxon>
        <taxon>Viridiplantae</taxon>
        <taxon>Streptophyta</taxon>
        <taxon>Embryophyta</taxon>
        <taxon>Tracheophyta</taxon>
        <taxon>Spermatophyta</taxon>
        <taxon>Magnoliopsida</taxon>
        <taxon>eudicotyledons</taxon>
        <taxon>Gunneridae</taxon>
        <taxon>Pentapetalae</taxon>
        <taxon>rosids</taxon>
        <taxon>fabids</taxon>
        <taxon>Malpighiales</taxon>
        <taxon>Euphorbiaceae</taxon>
        <taxon>Crotonoideae</taxon>
        <taxon>Micrandreae</taxon>
        <taxon>Hevea</taxon>
    </lineage>
</organism>
<dbReference type="InterPro" id="IPR036378">
    <property type="entry name" value="FAS1_dom_sf"/>
</dbReference>
<dbReference type="Proteomes" id="UP001174677">
    <property type="component" value="Chromosome 14"/>
</dbReference>
<comment type="similarity">
    <text evidence="1">Belongs to the fasciclin-like AGP family.</text>
</comment>
<evidence type="ECO:0000256" key="2">
    <source>
        <dbReference type="SAM" id="Phobius"/>
    </source>
</evidence>
<feature type="domain" description="FAS1" evidence="3">
    <location>
        <begin position="37"/>
        <end position="183"/>
    </location>
</feature>
<dbReference type="PROSITE" id="PS50213">
    <property type="entry name" value="FAS1"/>
    <property type="match status" value="1"/>
</dbReference>
<dbReference type="Pfam" id="PF02469">
    <property type="entry name" value="Fasciclin"/>
    <property type="match status" value="1"/>
</dbReference>
<keyword evidence="5" id="KW-1185">Reference proteome</keyword>
<keyword evidence="2" id="KW-0812">Transmembrane</keyword>
<protein>
    <recommendedName>
        <fullName evidence="3">FAS1 domain-containing protein</fullName>
    </recommendedName>
</protein>
<sequence length="200" mass="22582">MRRGYFLKNPIAFVCVMVSVCCLFVIMISFLRLPVPEASLGNRVIKPYKNANSRKVLKDEGIGKLGDMMIEMSPEELAFTVFIPSEKAFERDLRLQVNDSSLTEKRTNTYAVVSPLLGFSAIPRALFSDMVSSSKEIVYDSLSGFTLYTSKDVDGMLEVNRVRSERVDRRRGQIIVHIMDGVIVDAEFKQSLQPAENEED</sequence>
<dbReference type="EMBL" id="JARPOI010000014">
    <property type="protein sequence ID" value="KAJ9160268.1"/>
    <property type="molecule type" value="Genomic_DNA"/>
</dbReference>
<dbReference type="PANTHER" id="PTHR37232">
    <property type="entry name" value="FASCICLIN DOMAIN PROTEIN"/>
    <property type="match status" value="1"/>
</dbReference>
<dbReference type="SUPFAM" id="SSF82153">
    <property type="entry name" value="FAS1 domain"/>
    <property type="match status" value="1"/>
</dbReference>
<keyword evidence="2" id="KW-1133">Transmembrane helix</keyword>
<dbReference type="PANTHER" id="PTHR37232:SF2">
    <property type="entry name" value="FAS1 DOMAIN-CONTAINING PROTEIN"/>
    <property type="match status" value="1"/>
</dbReference>
<gene>
    <name evidence="4" type="ORF">P3X46_025682</name>
</gene>
<accession>A0ABQ9L7F0</accession>
<evidence type="ECO:0000313" key="5">
    <source>
        <dbReference type="Proteomes" id="UP001174677"/>
    </source>
</evidence>
<feature type="transmembrane region" description="Helical" evidence="2">
    <location>
        <begin position="12"/>
        <end position="33"/>
    </location>
</feature>
<evidence type="ECO:0000313" key="4">
    <source>
        <dbReference type="EMBL" id="KAJ9160268.1"/>
    </source>
</evidence>
<dbReference type="Gene3D" id="2.30.180.10">
    <property type="entry name" value="FAS1 domain"/>
    <property type="match status" value="1"/>
</dbReference>
<keyword evidence="2" id="KW-0472">Membrane</keyword>
<comment type="caution">
    <text evidence="4">The sequence shown here is derived from an EMBL/GenBank/DDBJ whole genome shotgun (WGS) entry which is preliminary data.</text>
</comment>
<dbReference type="InterPro" id="IPR000782">
    <property type="entry name" value="FAS1_domain"/>
</dbReference>
<evidence type="ECO:0000259" key="3">
    <source>
        <dbReference type="PROSITE" id="PS50213"/>
    </source>
</evidence>